<evidence type="ECO:0000256" key="1">
    <source>
        <dbReference type="SAM" id="Phobius"/>
    </source>
</evidence>
<gene>
    <name evidence="2" type="ORF">CHH48_09070</name>
</gene>
<reference evidence="2 3" key="1">
    <citation type="submission" date="2017-07" db="EMBL/GenBank/DDBJ databases">
        <title>Isolation and whole genome analysis of endospore-forming bacteria from heroin.</title>
        <authorList>
            <person name="Kalinowski J."/>
            <person name="Ahrens B."/>
            <person name="Al-Dilaimi A."/>
            <person name="Winkler A."/>
            <person name="Wibberg D."/>
            <person name="Schleenbecker U."/>
            <person name="Ruckert C."/>
            <person name="Wolfel R."/>
            <person name="Grass G."/>
        </authorList>
    </citation>
    <scope>NUCLEOTIDE SEQUENCE [LARGE SCALE GENOMIC DNA]</scope>
    <source>
        <strain evidence="2 3">7517-1</strain>
    </source>
</reference>
<evidence type="ECO:0000313" key="3">
    <source>
        <dbReference type="Proteomes" id="UP000216852"/>
    </source>
</evidence>
<dbReference type="RefSeq" id="WP_095218822.1">
    <property type="nucleotide sequence ID" value="NZ_NPBJ01000016.1"/>
</dbReference>
<keyword evidence="1" id="KW-1133">Transmembrane helix</keyword>
<accession>A0ABX4GZ53</accession>
<comment type="caution">
    <text evidence="2">The sequence shown here is derived from an EMBL/GenBank/DDBJ whole genome shotgun (WGS) entry which is preliminary data.</text>
</comment>
<dbReference type="EMBL" id="NPBJ01000016">
    <property type="protein sequence ID" value="PAE00143.1"/>
    <property type="molecule type" value="Genomic_DNA"/>
</dbReference>
<protein>
    <submittedName>
        <fullName evidence="2">Uncharacterized protein</fullName>
    </submittedName>
</protein>
<organism evidence="2 3">
    <name type="scientific">Terribacillus saccharophilus</name>
    <dbReference type="NCBI Taxonomy" id="361277"/>
    <lineage>
        <taxon>Bacteria</taxon>
        <taxon>Bacillati</taxon>
        <taxon>Bacillota</taxon>
        <taxon>Bacilli</taxon>
        <taxon>Bacillales</taxon>
        <taxon>Bacillaceae</taxon>
        <taxon>Terribacillus</taxon>
    </lineage>
</organism>
<name>A0ABX4GZ53_9BACI</name>
<dbReference type="Proteomes" id="UP000216852">
    <property type="component" value="Unassembled WGS sequence"/>
</dbReference>
<keyword evidence="1" id="KW-0472">Membrane</keyword>
<evidence type="ECO:0000313" key="2">
    <source>
        <dbReference type="EMBL" id="PAE00143.1"/>
    </source>
</evidence>
<keyword evidence="1" id="KW-0812">Transmembrane</keyword>
<proteinExistence type="predicted"/>
<sequence length="129" mass="14835">MDELDVQHEIKKTKRKKRWGCLVAILLTLILPIGLIMYPLEFKKTLLVDSESPNGYNDIQVYEKGEPFLFGFSKARVRYGWRHKDISVGNDGAPLNKSNVNVVWEDDQHAVVHVIGAESEPQSIEIRFR</sequence>
<feature type="transmembrane region" description="Helical" evidence="1">
    <location>
        <begin position="21"/>
        <end position="40"/>
    </location>
</feature>
<keyword evidence="3" id="KW-1185">Reference proteome</keyword>